<evidence type="ECO:0000256" key="1">
    <source>
        <dbReference type="SAM" id="SignalP"/>
    </source>
</evidence>
<keyword evidence="1" id="KW-0732">Signal</keyword>
<feature type="chain" id="PRO_5046243058" evidence="1">
    <location>
        <begin position="41"/>
        <end position="220"/>
    </location>
</feature>
<dbReference type="PROSITE" id="PS51257">
    <property type="entry name" value="PROKAR_LIPOPROTEIN"/>
    <property type="match status" value="1"/>
</dbReference>
<dbReference type="SUPFAM" id="SSF159594">
    <property type="entry name" value="XCC0632-like"/>
    <property type="match status" value="1"/>
</dbReference>
<evidence type="ECO:0000313" key="3">
    <source>
        <dbReference type="EMBL" id="MFC7288139.1"/>
    </source>
</evidence>
<protein>
    <submittedName>
        <fullName evidence="3">Membrane integrity-associated transporter subunit PqiC</fullName>
    </submittedName>
</protein>
<dbReference type="Proteomes" id="UP001596542">
    <property type="component" value="Unassembled WGS sequence"/>
</dbReference>
<dbReference type="Gene3D" id="3.40.50.10610">
    <property type="entry name" value="ABC-type transport auxiliary lipoprotein component"/>
    <property type="match status" value="1"/>
</dbReference>
<proteinExistence type="predicted"/>
<feature type="signal peptide" evidence="1">
    <location>
        <begin position="1"/>
        <end position="40"/>
    </location>
</feature>
<evidence type="ECO:0000259" key="2">
    <source>
        <dbReference type="Pfam" id="PF03886"/>
    </source>
</evidence>
<organism evidence="3 4">
    <name type="scientific">Herminiimonas glaciei</name>
    <dbReference type="NCBI Taxonomy" id="523788"/>
    <lineage>
        <taxon>Bacteria</taxon>
        <taxon>Pseudomonadati</taxon>
        <taxon>Pseudomonadota</taxon>
        <taxon>Betaproteobacteria</taxon>
        <taxon>Burkholderiales</taxon>
        <taxon>Oxalobacteraceae</taxon>
        <taxon>Herminiimonas</taxon>
    </lineage>
</organism>
<evidence type="ECO:0000313" key="4">
    <source>
        <dbReference type="Proteomes" id="UP001596542"/>
    </source>
</evidence>
<feature type="domain" description="ABC-type transport auxiliary lipoprotein component" evidence="2">
    <location>
        <begin position="43"/>
        <end position="204"/>
    </location>
</feature>
<dbReference type="EMBL" id="JBHTBU010000001">
    <property type="protein sequence ID" value="MFC7288139.1"/>
    <property type="molecule type" value="Genomic_DNA"/>
</dbReference>
<name>A0ABW2IAW2_9BURK</name>
<sequence>MKQLPNSVKTTGALRSRLLTGACVLASAVLLTACANTSNARYYTLTGPTASTLTPAASATPIFIELAPVAVPERLARPQMVLSKPAGQSAELELLEQYRWTSSFENEMRDALSAGITNRLGAVDVSKSGRSQGQAVWRIAVQLRQFDAIENTRVDAAFSWTARRSDTGGNAVCQWSGSETVGSGMDALAQGAQRITDRAAQMIAQHLATLATYPSAPCPR</sequence>
<dbReference type="Pfam" id="PF03886">
    <property type="entry name" value="ABC_trans_aux"/>
    <property type="match status" value="1"/>
</dbReference>
<comment type="caution">
    <text evidence="3">The sequence shown here is derived from an EMBL/GenBank/DDBJ whole genome shotgun (WGS) entry which is preliminary data.</text>
</comment>
<dbReference type="RefSeq" id="WP_382271504.1">
    <property type="nucleotide sequence ID" value="NZ_JBHTBU010000001.1"/>
</dbReference>
<gene>
    <name evidence="3" type="ORF">ACFQPC_08845</name>
</gene>
<reference evidence="4" key="1">
    <citation type="journal article" date="2019" name="Int. J. Syst. Evol. Microbiol.">
        <title>The Global Catalogue of Microorganisms (GCM) 10K type strain sequencing project: providing services to taxonomists for standard genome sequencing and annotation.</title>
        <authorList>
            <consortium name="The Broad Institute Genomics Platform"/>
            <consortium name="The Broad Institute Genome Sequencing Center for Infectious Disease"/>
            <person name="Wu L."/>
            <person name="Ma J."/>
        </authorList>
    </citation>
    <scope>NUCLEOTIDE SEQUENCE [LARGE SCALE GENOMIC DNA]</scope>
    <source>
        <strain evidence="4">KACC 12508</strain>
    </source>
</reference>
<accession>A0ABW2IAW2</accession>
<keyword evidence="4" id="KW-1185">Reference proteome</keyword>
<dbReference type="InterPro" id="IPR005586">
    <property type="entry name" value="ABC_trans_aux"/>
</dbReference>